<evidence type="ECO:0000313" key="2">
    <source>
        <dbReference type="EMBL" id="VEV97192.1"/>
    </source>
</evidence>
<dbReference type="EMBL" id="LR215729">
    <property type="protein sequence ID" value="VEV97192.1"/>
    <property type="molecule type" value="Genomic_DNA"/>
</dbReference>
<keyword evidence="1" id="KW-0812">Transmembrane</keyword>
<feature type="transmembrane region" description="Helical" evidence="1">
    <location>
        <begin position="45"/>
        <end position="63"/>
    </location>
</feature>
<dbReference type="InterPro" id="IPR007047">
    <property type="entry name" value="Flp_Fap"/>
</dbReference>
<accession>A0A653E5Y0</accession>
<reference evidence="2" key="1">
    <citation type="submission" date="2019-02" db="EMBL/GenBank/DDBJ databases">
        <authorList>
            <consortium name="Genoscope - CEA"/>
            <person name="William W."/>
        </authorList>
    </citation>
    <scope>NUCLEOTIDE SEQUENCE [LARGE SCALE GENOMIC DNA]</scope>
    <source>
        <strain evidence="2">YSy11</strain>
    </source>
</reference>
<keyword evidence="1" id="KW-0472">Membrane</keyword>
<sequence>MIEALNFLIKSEIANTSSRKEIAMSLNDAMLKAYIFLKNNDGASGIEYAIIAAMVAVVLAVFIPDISSSITSIFTSIKNELSSAANPA</sequence>
<name>A0A653E5Y0_9PSED</name>
<gene>
    <name evidence="2" type="ORF">PMYSY11_2146</name>
</gene>
<organism evidence="2">
    <name type="scientific">Pseudomonas marincola</name>
    <dbReference type="NCBI Taxonomy" id="437900"/>
    <lineage>
        <taxon>Bacteria</taxon>
        <taxon>Pseudomonadati</taxon>
        <taxon>Pseudomonadota</taxon>
        <taxon>Gammaproteobacteria</taxon>
        <taxon>Pseudomonadales</taxon>
        <taxon>Pseudomonadaceae</taxon>
        <taxon>Pseudomonas</taxon>
    </lineage>
</organism>
<evidence type="ECO:0000256" key="1">
    <source>
        <dbReference type="SAM" id="Phobius"/>
    </source>
</evidence>
<keyword evidence="1" id="KW-1133">Transmembrane helix</keyword>
<protein>
    <submittedName>
        <fullName evidence="2">Pilin (Modular protein)</fullName>
    </submittedName>
</protein>
<dbReference type="Pfam" id="PF04964">
    <property type="entry name" value="Flp_Fap"/>
    <property type="match status" value="1"/>
</dbReference>
<dbReference type="AlphaFoldDB" id="A0A653E5Y0"/>
<proteinExistence type="predicted"/>